<dbReference type="InterPro" id="IPR003399">
    <property type="entry name" value="Mce/MlaD"/>
</dbReference>
<feature type="domain" description="Mce/MlaD" evidence="3">
    <location>
        <begin position="40"/>
        <end position="114"/>
    </location>
</feature>
<evidence type="ECO:0000256" key="1">
    <source>
        <dbReference type="SAM" id="MobiDB-lite"/>
    </source>
</evidence>
<feature type="compositionally biased region" description="Polar residues" evidence="1">
    <location>
        <begin position="473"/>
        <end position="486"/>
    </location>
</feature>
<sequence>MRLNKWIKIQLAIFAAVATVAGAVMIFGYIKVPTMLGVGRYTVTIQLPQAGGLYETANVTYRGTKVGRVTAVRLTPNGVDAVLSLRSDVAIPTDLEAEVHSTSAIGEQYVALVPRGAAAPLKNGDVIGIDNTSVPPDIGGLLDAANRGLLAIPKDNLKTVIDESYTAVGGLGPDISRVVDGSTQLAIDARESLDPLINLIDHSKPLLDSQAHSADSIDTWAAKMAALTAQVKSEDGAVRGLIQHGSNAADEARQLVDRLQPSVPVLMSNLAGIGHLALTYHPGIEQLLVLVPMGVQAMQAGTVANRDTKHPGEVLSFNLNINLPPPCTTGYLPAQQQRTPSLTDTPDRPADALYCRIPQDSWNAVRGARNLPCMTKPGKRAPTAKMCNSDKEYEPLNDGFNWKGDPNATLSGQDIPQAPPGPAPAANPAPNAPPVLPEPESPIATATYDPGTGTYLGPDGRVYKQSDLAPNSGKKTWQSMLTPPSG</sequence>
<dbReference type="AlphaFoldDB" id="A0A1E3R9H2"/>
<gene>
    <name evidence="4" type="ORF">BHQ17_21725</name>
</gene>
<dbReference type="OrthoDB" id="4741753at2"/>
<dbReference type="EMBL" id="MIGZ01000159">
    <property type="protein sequence ID" value="ODQ86012.1"/>
    <property type="molecule type" value="Genomic_DNA"/>
</dbReference>
<dbReference type="NCBIfam" id="TIGR00996">
    <property type="entry name" value="Mtu_fam_mce"/>
    <property type="match status" value="1"/>
</dbReference>
<keyword evidence="2" id="KW-0472">Membrane</keyword>
<dbReference type="PANTHER" id="PTHR33371">
    <property type="entry name" value="INTERMEMBRANE PHOSPHOLIPID TRANSPORT SYSTEM BINDING PROTEIN MLAD-RELATED"/>
    <property type="match status" value="1"/>
</dbReference>
<dbReference type="PANTHER" id="PTHR33371:SF16">
    <property type="entry name" value="MCE-FAMILY PROTEIN MCE3F"/>
    <property type="match status" value="1"/>
</dbReference>
<keyword evidence="2" id="KW-1133">Transmembrane helix</keyword>
<dbReference type="InterPro" id="IPR005693">
    <property type="entry name" value="Mce"/>
</dbReference>
<keyword evidence="2" id="KW-0812">Transmembrane</keyword>
<protein>
    <submittedName>
        <fullName evidence="4">Mammalian cell entry protein</fullName>
    </submittedName>
</protein>
<evidence type="ECO:0000259" key="3">
    <source>
        <dbReference type="Pfam" id="PF02470"/>
    </source>
</evidence>
<evidence type="ECO:0000313" key="5">
    <source>
        <dbReference type="Proteomes" id="UP000094243"/>
    </source>
</evidence>
<dbReference type="InterPro" id="IPR052336">
    <property type="entry name" value="MlaD_Phospholipid_Transporter"/>
</dbReference>
<name>A0A1E3R9H2_9MYCO</name>
<evidence type="ECO:0000313" key="4">
    <source>
        <dbReference type="EMBL" id="ODQ86012.1"/>
    </source>
</evidence>
<organism evidence="4 5">
    <name type="scientific">Mycolicibacterium holsaticum</name>
    <dbReference type="NCBI Taxonomy" id="152142"/>
    <lineage>
        <taxon>Bacteria</taxon>
        <taxon>Bacillati</taxon>
        <taxon>Actinomycetota</taxon>
        <taxon>Actinomycetes</taxon>
        <taxon>Mycobacteriales</taxon>
        <taxon>Mycobacteriaceae</taxon>
        <taxon>Mycolicibacterium</taxon>
    </lineage>
</organism>
<accession>A0A1E3R9H2</accession>
<feature type="region of interest" description="Disordered" evidence="1">
    <location>
        <begin position="397"/>
        <end position="486"/>
    </location>
</feature>
<dbReference type="RefSeq" id="WP_069407166.1">
    <property type="nucleotide sequence ID" value="NZ_MIGZ01000159.1"/>
</dbReference>
<dbReference type="Proteomes" id="UP000094243">
    <property type="component" value="Unassembled WGS sequence"/>
</dbReference>
<feature type="transmembrane region" description="Helical" evidence="2">
    <location>
        <begin position="12"/>
        <end position="30"/>
    </location>
</feature>
<evidence type="ECO:0000256" key="2">
    <source>
        <dbReference type="SAM" id="Phobius"/>
    </source>
</evidence>
<dbReference type="Pfam" id="PF02470">
    <property type="entry name" value="MlaD"/>
    <property type="match status" value="1"/>
</dbReference>
<proteinExistence type="predicted"/>
<comment type="caution">
    <text evidence="4">The sequence shown here is derived from an EMBL/GenBank/DDBJ whole genome shotgun (WGS) entry which is preliminary data.</text>
</comment>
<reference evidence="5" key="1">
    <citation type="submission" date="2016-09" db="EMBL/GenBank/DDBJ databases">
        <authorList>
            <person name="Greninger A.L."/>
            <person name="Jerome K.R."/>
            <person name="Mcnair B."/>
            <person name="Wallis C."/>
            <person name="Fang F."/>
        </authorList>
    </citation>
    <scope>NUCLEOTIDE SEQUENCE [LARGE SCALE GENOMIC DNA]</scope>
    <source>
        <strain evidence="5">M7</strain>
    </source>
</reference>
<keyword evidence="5" id="KW-1185">Reference proteome</keyword>
<dbReference type="GO" id="GO:0005576">
    <property type="term" value="C:extracellular region"/>
    <property type="evidence" value="ECO:0007669"/>
    <property type="project" value="TreeGrafter"/>
</dbReference>
<feature type="compositionally biased region" description="Pro residues" evidence="1">
    <location>
        <begin position="417"/>
        <end position="440"/>
    </location>
</feature>